<feature type="chain" id="PRO_5033047935" evidence="4">
    <location>
        <begin position="25"/>
        <end position="258"/>
    </location>
</feature>
<dbReference type="InterPro" id="IPR036430">
    <property type="entry name" value="RNase_T2-like_sf"/>
</dbReference>
<feature type="signal peptide" evidence="4">
    <location>
        <begin position="1"/>
        <end position="24"/>
    </location>
</feature>
<name>A0A840L845_9BURK</name>
<feature type="region of interest" description="Disordered" evidence="3">
    <location>
        <begin position="239"/>
        <end position="258"/>
    </location>
</feature>
<evidence type="ECO:0000256" key="2">
    <source>
        <dbReference type="RuleBase" id="RU004328"/>
    </source>
</evidence>
<dbReference type="Gene3D" id="3.90.730.10">
    <property type="entry name" value="Ribonuclease T2-like"/>
    <property type="match status" value="1"/>
</dbReference>
<keyword evidence="6" id="KW-1185">Reference proteome</keyword>
<dbReference type="PANTHER" id="PTHR11240">
    <property type="entry name" value="RIBONUCLEASE T2"/>
    <property type="match status" value="1"/>
</dbReference>
<accession>A0A840L845</accession>
<feature type="compositionally biased region" description="Polar residues" evidence="3">
    <location>
        <begin position="246"/>
        <end position="258"/>
    </location>
</feature>
<evidence type="ECO:0000256" key="4">
    <source>
        <dbReference type="SAM" id="SignalP"/>
    </source>
</evidence>
<dbReference type="PANTHER" id="PTHR11240:SF22">
    <property type="entry name" value="RIBONUCLEASE T2"/>
    <property type="match status" value="1"/>
</dbReference>
<evidence type="ECO:0000256" key="1">
    <source>
        <dbReference type="ARBA" id="ARBA00007469"/>
    </source>
</evidence>
<evidence type="ECO:0000313" key="5">
    <source>
        <dbReference type="EMBL" id="MBB4844360.1"/>
    </source>
</evidence>
<dbReference type="RefSeq" id="WP_184300583.1">
    <property type="nucleotide sequence ID" value="NZ_JACHLP010000005.1"/>
</dbReference>
<keyword evidence="4" id="KW-0732">Signal</keyword>
<comment type="caution">
    <text evidence="5">The sequence shown here is derived from an EMBL/GenBank/DDBJ whole genome shotgun (WGS) entry which is preliminary data.</text>
</comment>
<sequence>MATSPRYRAGIHALLFVLLSTSLAQGFAQEVCTLPASVEAAPPKPVDYVNKDLPTDYLVLVLSWSPEHCEAQRNKPKDQRKKHAFQCFSDNRFEWVVHGLWAQNGRARSSRDHPRNCQTVGSLSVPLIKQHLCMVPGEDLMQNEWQAHGTCGWSSPERYFSDIQSVYMSLRRPTMREMMTSGISPGSGQLVDVQAIDVKRAFLKLNPALPDASLRVNVASGNRLKELWVCLTKDLKPMSCPAGGTPDTQQIRIRTPHQ</sequence>
<dbReference type="SUPFAM" id="SSF55895">
    <property type="entry name" value="Ribonuclease Rh-like"/>
    <property type="match status" value="1"/>
</dbReference>
<organism evidence="5 6">
    <name type="scientific">Roseateles oligotrophus</name>
    <dbReference type="NCBI Taxonomy" id="1769250"/>
    <lineage>
        <taxon>Bacteria</taxon>
        <taxon>Pseudomonadati</taxon>
        <taxon>Pseudomonadota</taxon>
        <taxon>Betaproteobacteria</taxon>
        <taxon>Burkholderiales</taxon>
        <taxon>Sphaerotilaceae</taxon>
        <taxon>Roseateles</taxon>
    </lineage>
</organism>
<dbReference type="EC" id="4.6.1.19" evidence="5"/>
<dbReference type="GO" id="GO:0003723">
    <property type="term" value="F:RNA binding"/>
    <property type="evidence" value="ECO:0007669"/>
    <property type="project" value="InterPro"/>
</dbReference>
<reference evidence="5 6" key="1">
    <citation type="submission" date="2020-08" db="EMBL/GenBank/DDBJ databases">
        <title>Functional genomics of gut bacteria from endangered species of beetles.</title>
        <authorList>
            <person name="Carlos-Shanley C."/>
        </authorList>
    </citation>
    <scope>NUCLEOTIDE SEQUENCE [LARGE SCALE GENOMIC DNA]</scope>
    <source>
        <strain evidence="5 6">S00239</strain>
    </source>
</reference>
<comment type="similarity">
    <text evidence="1 2">Belongs to the RNase T2 family.</text>
</comment>
<proteinExistence type="inferred from homology"/>
<dbReference type="GO" id="GO:0006401">
    <property type="term" value="P:RNA catabolic process"/>
    <property type="evidence" value="ECO:0007669"/>
    <property type="project" value="TreeGrafter"/>
</dbReference>
<evidence type="ECO:0000256" key="3">
    <source>
        <dbReference type="SAM" id="MobiDB-lite"/>
    </source>
</evidence>
<keyword evidence="5" id="KW-0456">Lyase</keyword>
<gene>
    <name evidence="5" type="ORF">HNP55_002896</name>
</gene>
<dbReference type="InterPro" id="IPR001568">
    <property type="entry name" value="RNase_T2-like"/>
</dbReference>
<dbReference type="Pfam" id="PF00445">
    <property type="entry name" value="Ribonuclease_T2"/>
    <property type="match status" value="1"/>
</dbReference>
<evidence type="ECO:0000313" key="6">
    <source>
        <dbReference type="Proteomes" id="UP000562027"/>
    </source>
</evidence>
<dbReference type="Proteomes" id="UP000562027">
    <property type="component" value="Unassembled WGS sequence"/>
</dbReference>
<dbReference type="AlphaFoldDB" id="A0A840L845"/>
<dbReference type="GO" id="GO:0033897">
    <property type="term" value="F:ribonuclease T2 activity"/>
    <property type="evidence" value="ECO:0007669"/>
    <property type="project" value="UniProtKB-EC"/>
</dbReference>
<dbReference type="EMBL" id="JACHLP010000005">
    <property type="protein sequence ID" value="MBB4844360.1"/>
    <property type="molecule type" value="Genomic_DNA"/>
</dbReference>
<protein>
    <submittedName>
        <fullName evidence="5">Ribonuclease T2</fullName>
        <ecNumber evidence="5">4.6.1.19</ecNumber>
    </submittedName>
</protein>